<feature type="transmembrane region" description="Helical" evidence="6">
    <location>
        <begin position="130"/>
        <end position="150"/>
    </location>
</feature>
<feature type="transmembrane region" description="Helical" evidence="6">
    <location>
        <begin position="99"/>
        <end position="123"/>
    </location>
</feature>
<evidence type="ECO:0000313" key="7">
    <source>
        <dbReference type="EMBL" id="PZO74413.1"/>
    </source>
</evidence>
<feature type="transmembrane region" description="Helical" evidence="6">
    <location>
        <begin position="34"/>
        <end position="56"/>
    </location>
</feature>
<evidence type="ECO:0000256" key="6">
    <source>
        <dbReference type="RuleBase" id="RU365102"/>
    </source>
</evidence>
<evidence type="ECO:0000256" key="3">
    <source>
        <dbReference type="ARBA" id="ARBA00022692"/>
    </source>
</evidence>
<evidence type="ECO:0000256" key="4">
    <source>
        <dbReference type="ARBA" id="ARBA00022989"/>
    </source>
</evidence>
<feature type="transmembrane region" description="Helical" evidence="6">
    <location>
        <begin position="162"/>
        <end position="183"/>
    </location>
</feature>
<dbReference type="EMBL" id="QFNF01000042">
    <property type="protein sequence ID" value="PZO74413.1"/>
    <property type="molecule type" value="Genomic_DNA"/>
</dbReference>
<gene>
    <name evidence="7" type="ORF">DI632_13375</name>
</gene>
<keyword evidence="3 6" id="KW-0812">Transmembrane</keyword>
<accession>A0A2W4YWP8</accession>
<dbReference type="InterPro" id="IPR001727">
    <property type="entry name" value="GDT1-like"/>
</dbReference>
<feature type="transmembrane region" description="Helical" evidence="6">
    <location>
        <begin position="68"/>
        <end position="87"/>
    </location>
</feature>
<organism evidence="7 8">
    <name type="scientific">Sphingomonas hengshuiensis</name>
    <dbReference type="NCBI Taxonomy" id="1609977"/>
    <lineage>
        <taxon>Bacteria</taxon>
        <taxon>Pseudomonadati</taxon>
        <taxon>Pseudomonadota</taxon>
        <taxon>Alphaproteobacteria</taxon>
        <taxon>Sphingomonadales</taxon>
        <taxon>Sphingomonadaceae</taxon>
        <taxon>Sphingomonas</taxon>
    </lineage>
</organism>
<protein>
    <recommendedName>
        <fullName evidence="6">GDT1 family protein</fullName>
    </recommendedName>
</protein>
<comment type="caution">
    <text evidence="7">The sequence shown here is derived from an EMBL/GenBank/DDBJ whole genome shotgun (WGS) entry which is preliminary data.</text>
</comment>
<dbReference type="GO" id="GO:0046873">
    <property type="term" value="F:metal ion transmembrane transporter activity"/>
    <property type="evidence" value="ECO:0007669"/>
    <property type="project" value="InterPro"/>
</dbReference>
<evidence type="ECO:0000256" key="5">
    <source>
        <dbReference type="ARBA" id="ARBA00023136"/>
    </source>
</evidence>
<evidence type="ECO:0000313" key="8">
    <source>
        <dbReference type="Proteomes" id="UP000248614"/>
    </source>
</evidence>
<proteinExistence type="inferred from homology"/>
<dbReference type="Proteomes" id="UP000248614">
    <property type="component" value="Unassembled WGS sequence"/>
</dbReference>
<dbReference type="GO" id="GO:0016020">
    <property type="term" value="C:membrane"/>
    <property type="evidence" value="ECO:0007669"/>
    <property type="project" value="UniProtKB-SubCell"/>
</dbReference>
<dbReference type="Pfam" id="PF01169">
    <property type="entry name" value="GDT1"/>
    <property type="match status" value="1"/>
</dbReference>
<keyword evidence="4 6" id="KW-1133">Transmembrane helix</keyword>
<keyword evidence="5 6" id="KW-0472">Membrane</keyword>
<reference evidence="7 8" key="1">
    <citation type="submission" date="2017-08" db="EMBL/GenBank/DDBJ databases">
        <title>Infants hospitalized years apart are colonized by the same room-sourced microbial strains.</title>
        <authorList>
            <person name="Brooks B."/>
            <person name="Olm M.R."/>
            <person name="Firek B.A."/>
            <person name="Baker R."/>
            <person name="Thomas B.C."/>
            <person name="Morowitz M.J."/>
            <person name="Banfield J.F."/>
        </authorList>
    </citation>
    <scope>NUCLEOTIDE SEQUENCE [LARGE SCALE GENOMIC DNA]</scope>
    <source>
        <strain evidence="7">S2_018_000_R3_110</strain>
    </source>
</reference>
<evidence type="ECO:0000256" key="1">
    <source>
        <dbReference type="ARBA" id="ARBA00004141"/>
    </source>
</evidence>
<name>A0A2W4YWP8_9SPHN</name>
<dbReference type="AlphaFoldDB" id="A0A2W4YWP8"/>
<evidence type="ECO:0000256" key="2">
    <source>
        <dbReference type="ARBA" id="ARBA00009190"/>
    </source>
</evidence>
<comment type="subcellular location">
    <subcellularLocation>
        <location evidence="1 6">Membrane</location>
        <topology evidence="1 6">Multi-pass membrane protein</topology>
    </subcellularLocation>
</comment>
<sequence>MDPLVPAFVAVLLAGVGDRPALLAAILADRHGRGATIAGIVAQAIGFALAAAAGTLVAPHLTPDARNLLLALALLSAGGSALFAARIRDRLDHWRLPGWLTGLLGMAILALGDRGQFLVFALVARTPDPVAGAIGAALAAGALSAAAATLGERGWRALPLRWIRPAVATLLLIAGAVVGLSALRLL</sequence>
<comment type="similarity">
    <text evidence="2 6">Belongs to the GDT1 family.</text>
</comment>